<dbReference type="EMBL" id="JANAVB010003725">
    <property type="protein sequence ID" value="KAJ6849169.1"/>
    <property type="molecule type" value="Genomic_DNA"/>
</dbReference>
<gene>
    <name evidence="3" type="ORF">M6B38_270845</name>
    <name evidence="2" type="ORF">M6B38_331320</name>
    <name evidence="1" type="ORF">M6B38_380595</name>
</gene>
<keyword evidence="4" id="KW-1185">Reference proteome</keyword>
<reference evidence="2" key="1">
    <citation type="journal article" date="2023" name="GigaByte">
        <title>Genome assembly of the bearded iris, Iris pallida Lam.</title>
        <authorList>
            <person name="Bruccoleri R.E."/>
            <person name="Oakeley E.J."/>
            <person name="Faust A.M.E."/>
            <person name="Altorfer M."/>
            <person name="Dessus-Babus S."/>
            <person name="Burckhardt D."/>
            <person name="Oertli M."/>
            <person name="Naumann U."/>
            <person name="Petersen F."/>
            <person name="Wong J."/>
        </authorList>
    </citation>
    <scope>NUCLEOTIDE SEQUENCE</scope>
    <source>
        <strain evidence="2">GSM-AAB239-AS_SAM_17_03QT</strain>
    </source>
</reference>
<organism evidence="2 4">
    <name type="scientific">Iris pallida</name>
    <name type="common">Sweet iris</name>
    <dbReference type="NCBI Taxonomy" id="29817"/>
    <lineage>
        <taxon>Eukaryota</taxon>
        <taxon>Viridiplantae</taxon>
        <taxon>Streptophyta</taxon>
        <taxon>Embryophyta</taxon>
        <taxon>Tracheophyta</taxon>
        <taxon>Spermatophyta</taxon>
        <taxon>Magnoliopsida</taxon>
        <taxon>Liliopsida</taxon>
        <taxon>Asparagales</taxon>
        <taxon>Iridaceae</taxon>
        <taxon>Iridoideae</taxon>
        <taxon>Irideae</taxon>
        <taxon>Iris</taxon>
    </lineage>
</organism>
<sequence length="30" mass="3351">MSSVKCVVPTSSLPWRILFAELVVTVRAFN</sequence>
<protein>
    <submittedName>
        <fullName evidence="2">Uncharacterized protein</fullName>
    </submittedName>
</protein>
<dbReference type="Proteomes" id="UP001140949">
    <property type="component" value="Unassembled WGS sequence"/>
</dbReference>
<dbReference type="AlphaFoldDB" id="A0AAX6H4S9"/>
<evidence type="ECO:0000313" key="3">
    <source>
        <dbReference type="EMBL" id="KAJ6849169.1"/>
    </source>
</evidence>
<comment type="caution">
    <text evidence="2">The sequence shown here is derived from an EMBL/GenBank/DDBJ whole genome shotgun (WGS) entry which is preliminary data.</text>
</comment>
<dbReference type="EMBL" id="JANAVB010021792">
    <property type="protein sequence ID" value="KAJ6825278.1"/>
    <property type="molecule type" value="Genomic_DNA"/>
</dbReference>
<evidence type="ECO:0000313" key="4">
    <source>
        <dbReference type="Proteomes" id="UP001140949"/>
    </source>
</evidence>
<reference evidence="2" key="2">
    <citation type="submission" date="2023-04" db="EMBL/GenBank/DDBJ databases">
        <authorList>
            <person name="Bruccoleri R.E."/>
            <person name="Oakeley E.J."/>
            <person name="Faust A.-M."/>
            <person name="Dessus-Babus S."/>
            <person name="Altorfer M."/>
            <person name="Burckhardt D."/>
            <person name="Oertli M."/>
            <person name="Naumann U."/>
            <person name="Petersen F."/>
            <person name="Wong J."/>
        </authorList>
    </citation>
    <scope>NUCLEOTIDE SEQUENCE</scope>
    <source>
        <strain evidence="2">GSM-AAB239-AS_SAM_17_03QT</strain>
        <tissue evidence="2">Leaf</tissue>
    </source>
</reference>
<evidence type="ECO:0000313" key="1">
    <source>
        <dbReference type="EMBL" id="KAJ6825278.1"/>
    </source>
</evidence>
<accession>A0AAX6H4S9</accession>
<name>A0AAX6H4S9_IRIPA</name>
<dbReference type="EMBL" id="JANAVB010013395">
    <property type="protein sequence ID" value="KAJ6835577.1"/>
    <property type="molecule type" value="Genomic_DNA"/>
</dbReference>
<proteinExistence type="predicted"/>
<evidence type="ECO:0000313" key="2">
    <source>
        <dbReference type="EMBL" id="KAJ6835577.1"/>
    </source>
</evidence>